<keyword evidence="4" id="KW-0548">Nucleotidyltransferase</keyword>
<comment type="catalytic activity">
    <reaction evidence="11">
        <text>DNA(n) + a 2'-deoxyribonucleoside 5'-triphosphate = DNA(n+1) + diphosphate</text>
        <dbReference type="Rhea" id="RHEA:22508"/>
        <dbReference type="Rhea" id="RHEA-COMP:17339"/>
        <dbReference type="Rhea" id="RHEA-COMP:17340"/>
        <dbReference type="ChEBI" id="CHEBI:33019"/>
        <dbReference type="ChEBI" id="CHEBI:61560"/>
        <dbReference type="ChEBI" id="CHEBI:173112"/>
        <dbReference type="EC" id="2.7.7.7"/>
    </reaction>
</comment>
<dbReference type="GO" id="GO:0009360">
    <property type="term" value="C:DNA polymerase III complex"/>
    <property type="evidence" value="ECO:0007669"/>
    <property type="project" value="InterPro"/>
</dbReference>
<dbReference type="SUPFAM" id="SSF48019">
    <property type="entry name" value="post-AAA+ oligomerization domain-like"/>
    <property type="match status" value="1"/>
</dbReference>
<dbReference type="InterPro" id="IPR050238">
    <property type="entry name" value="DNA_Rep/Repair_Clamp_Loader"/>
</dbReference>
<evidence type="ECO:0000256" key="9">
    <source>
        <dbReference type="ARBA" id="ARBA00022840"/>
    </source>
</evidence>
<dbReference type="EC" id="2.7.7.7" evidence="2"/>
<dbReference type="EMBL" id="LAZR01002838">
    <property type="protein sequence ID" value="KKN24992.1"/>
    <property type="molecule type" value="Genomic_DNA"/>
</dbReference>
<proteinExistence type="inferred from homology"/>
<comment type="similarity">
    <text evidence="1">Belongs to the DnaX/STICHEL family.</text>
</comment>
<dbReference type="PANTHER" id="PTHR11669:SF0">
    <property type="entry name" value="PROTEIN STICHEL-LIKE 2"/>
    <property type="match status" value="1"/>
</dbReference>
<dbReference type="Gene3D" id="1.10.8.60">
    <property type="match status" value="1"/>
</dbReference>
<evidence type="ECO:0000256" key="2">
    <source>
        <dbReference type="ARBA" id="ARBA00012417"/>
    </source>
</evidence>
<evidence type="ECO:0000256" key="11">
    <source>
        <dbReference type="ARBA" id="ARBA00049244"/>
    </source>
</evidence>
<evidence type="ECO:0000256" key="3">
    <source>
        <dbReference type="ARBA" id="ARBA00022679"/>
    </source>
</evidence>
<dbReference type="SUPFAM" id="SSF52540">
    <property type="entry name" value="P-loop containing nucleoside triphosphate hydrolases"/>
    <property type="match status" value="1"/>
</dbReference>
<dbReference type="GO" id="GO:0046872">
    <property type="term" value="F:metal ion binding"/>
    <property type="evidence" value="ECO:0007669"/>
    <property type="project" value="UniProtKB-KW"/>
</dbReference>
<keyword evidence="8" id="KW-0862">Zinc</keyword>
<dbReference type="Pfam" id="PF20964">
    <property type="entry name" value="DnaX_C"/>
    <property type="match status" value="1"/>
</dbReference>
<comment type="caution">
    <text evidence="14">The sequence shown here is derived from an EMBL/GenBank/DDBJ whole genome shotgun (WGS) entry which is preliminary data.</text>
</comment>
<dbReference type="FunFam" id="1.10.8.60:FF:000013">
    <property type="entry name" value="DNA polymerase III subunit gamma/tau"/>
    <property type="match status" value="1"/>
</dbReference>
<dbReference type="GO" id="GO:0003887">
    <property type="term" value="F:DNA-directed DNA polymerase activity"/>
    <property type="evidence" value="ECO:0007669"/>
    <property type="project" value="UniProtKB-KW"/>
</dbReference>
<keyword evidence="7" id="KW-0547">Nucleotide-binding</keyword>
<keyword evidence="6" id="KW-0479">Metal-binding</keyword>
<evidence type="ECO:0000256" key="4">
    <source>
        <dbReference type="ARBA" id="ARBA00022695"/>
    </source>
</evidence>
<name>A0A0F9PKG9_9ZZZZ</name>
<dbReference type="PANTHER" id="PTHR11669">
    <property type="entry name" value="REPLICATION FACTOR C / DNA POLYMERASE III GAMMA-TAU SUBUNIT"/>
    <property type="match status" value="1"/>
</dbReference>
<dbReference type="InterPro" id="IPR022754">
    <property type="entry name" value="DNA_pol_III_gamma-3"/>
</dbReference>
<keyword evidence="3" id="KW-0808">Transferase</keyword>
<reference evidence="14" key="1">
    <citation type="journal article" date="2015" name="Nature">
        <title>Complex archaea that bridge the gap between prokaryotes and eukaryotes.</title>
        <authorList>
            <person name="Spang A."/>
            <person name="Saw J.H."/>
            <person name="Jorgensen S.L."/>
            <person name="Zaremba-Niedzwiedzka K."/>
            <person name="Martijn J."/>
            <person name="Lind A.E."/>
            <person name="van Eijk R."/>
            <person name="Schleper C."/>
            <person name="Guy L."/>
            <person name="Ettema T.J."/>
        </authorList>
    </citation>
    <scope>NUCLEOTIDE SEQUENCE</scope>
</reference>
<dbReference type="InterPro" id="IPR003593">
    <property type="entry name" value="AAA+_ATPase"/>
</dbReference>
<keyword evidence="5" id="KW-0235">DNA replication</keyword>
<dbReference type="Pfam" id="PF22608">
    <property type="entry name" value="DNAX_ATPase_lid"/>
    <property type="match status" value="1"/>
</dbReference>
<gene>
    <name evidence="14" type="ORF">LCGC14_0889260</name>
</gene>
<dbReference type="GO" id="GO:0006261">
    <property type="term" value="P:DNA-templated DNA replication"/>
    <property type="evidence" value="ECO:0007669"/>
    <property type="project" value="TreeGrafter"/>
</dbReference>
<dbReference type="Pfam" id="PF13177">
    <property type="entry name" value="DNA_pol3_delta2"/>
    <property type="match status" value="1"/>
</dbReference>
<dbReference type="Gene3D" id="1.20.272.10">
    <property type="match status" value="1"/>
</dbReference>
<dbReference type="NCBIfam" id="TIGR02397">
    <property type="entry name" value="dnaX_nterm"/>
    <property type="match status" value="1"/>
</dbReference>
<evidence type="ECO:0000256" key="10">
    <source>
        <dbReference type="ARBA" id="ARBA00022932"/>
    </source>
</evidence>
<sequence length="566" mass="63886">MAHISFYRKYRPKTFAEIIGQEHVCRTLINALKADKTSHAYLFAGPRGTGKTSTAKILAKALNCQNLAEGSKSKIDGVEPCNSCLNCQDIDNNSSVDVLEIDAASNRGIDEIRDLRERVHFSPARGMKKVFIIDEVHMLTTEAFNALLKMIEEPPDHAVFILATTEVHKVIPTIVSRCQRFDLRRILVKDLVKRLKEIAEKENIEVDDSTLAVIARQAQGSARDSIGLLDQLASFSDKKITSEVLAQVLNLTESELLFEITDIILNKETLQCLKYVDRLMDKGFDLRQFTAELIQHFRSITIALTTNDAADIIHTTPENLNRIKSQASRFQIFEAIKAIDLLSDVYRQMRYSADTRLLLEIALIKLTKLDSDVSLEGLLYRVEELEKATGFMPEHVEQKQTDVKTTTEKNKVVETKKDKAGQEKLKTETASKNESSKKTSDMDEDKLKRAWPVIMQQVKKDSIPLYSLLLECHPKKEGSKLVLVFNRSASFHLKEVDKNSNVVKDALKKSLGADMNIECVLDDSVAIKKEDEPEHKNISADHVIELMKDNFGAEVLEKTTLGKEEE</sequence>
<keyword evidence="10" id="KW-0239">DNA-directed DNA polymerase</keyword>
<evidence type="ECO:0000256" key="5">
    <source>
        <dbReference type="ARBA" id="ARBA00022705"/>
    </source>
</evidence>
<dbReference type="NCBIfam" id="NF004046">
    <property type="entry name" value="PRK05563.1"/>
    <property type="match status" value="1"/>
</dbReference>
<evidence type="ECO:0000313" key="14">
    <source>
        <dbReference type="EMBL" id="KKN24992.1"/>
    </source>
</evidence>
<dbReference type="CDD" id="cd00009">
    <property type="entry name" value="AAA"/>
    <property type="match status" value="1"/>
</dbReference>
<evidence type="ECO:0000256" key="12">
    <source>
        <dbReference type="SAM" id="MobiDB-lite"/>
    </source>
</evidence>
<dbReference type="GO" id="GO:0003677">
    <property type="term" value="F:DNA binding"/>
    <property type="evidence" value="ECO:0007669"/>
    <property type="project" value="InterPro"/>
</dbReference>
<feature type="domain" description="AAA+ ATPase" evidence="13">
    <location>
        <begin position="37"/>
        <end position="191"/>
    </location>
</feature>
<evidence type="ECO:0000256" key="8">
    <source>
        <dbReference type="ARBA" id="ARBA00022833"/>
    </source>
</evidence>
<dbReference type="AlphaFoldDB" id="A0A0F9PKG9"/>
<dbReference type="InterPro" id="IPR027417">
    <property type="entry name" value="P-loop_NTPase"/>
</dbReference>
<dbReference type="CDD" id="cd18137">
    <property type="entry name" value="HLD_clamp_pol_III_gamma_tau"/>
    <property type="match status" value="1"/>
</dbReference>
<dbReference type="InterPro" id="IPR012763">
    <property type="entry name" value="DNA_pol_III_sug/sutau_N"/>
</dbReference>
<dbReference type="SMART" id="SM00382">
    <property type="entry name" value="AAA"/>
    <property type="match status" value="1"/>
</dbReference>
<dbReference type="Gene3D" id="3.40.50.300">
    <property type="entry name" value="P-loop containing nucleotide triphosphate hydrolases"/>
    <property type="match status" value="1"/>
</dbReference>
<keyword evidence="9" id="KW-0067">ATP-binding</keyword>
<dbReference type="GO" id="GO:0005524">
    <property type="term" value="F:ATP binding"/>
    <property type="evidence" value="ECO:0007669"/>
    <property type="project" value="UniProtKB-KW"/>
</dbReference>
<evidence type="ECO:0000259" key="13">
    <source>
        <dbReference type="SMART" id="SM00382"/>
    </source>
</evidence>
<dbReference type="Pfam" id="PF12169">
    <property type="entry name" value="DNA_pol3_gamma3"/>
    <property type="match status" value="1"/>
</dbReference>
<feature type="region of interest" description="Disordered" evidence="12">
    <location>
        <begin position="396"/>
        <end position="443"/>
    </location>
</feature>
<organism evidence="14">
    <name type="scientific">marine sediment metagenome</name>
    <dbReference type="NCBI Taxonomy" id="412755"/>
    <lineage>
        <taxon>unclassified sequences</taxon>
        <taxon>metagenomes</taxon>
        <taxon>ecological metagenomes</taxon>
    </lineage>
</organism>
<evidence type="ECO:0000256" key="1">
    <source>
        <dbReference type="ARBA" id="ARBA00006360"/>
    </source>
</evidence>
<dbReference type="InterPro" id="IPR008921">
    <property type="entry name" value="DNA_pol3_clamp-load_cplx_C"/>
</dbReference>
<dbReference type="InterPro" id="IPR048448">
    <property type="entry name" value="DnaX-like_C"/>
</dbReference>
<evidence type="ECO:0000256" key="7">
    <source>
        <dbReference type="ARBA" id="ARBA00022741"/>
    </source>
</evidence>
<evidence type="ECO:0000256" key="6">
    <source>
        <dbReference type="ARBA" id="ARBA00022723"/>
    </source>
</evidence>
<dbReference type="InterPro" id="IPR045085">
    <property type="entry name" value="HLD_clamp_pol_III_gamma_tau"/>
</dbReference>
<dbReference type="FunFam" id="3.40.50.300:FF:000014">
    <property type="entry name" value="DNA polymerase III subunit gamma/tau"/>
    <property type="match status" value="1"/>
</dbReference>
<accession>A0A0F9PKG9</accession>
<protein>
    <recommendedName>
        <fullName evidence="2">DNA-directed DNA polymerase</fullName>
        <ecNumber evidence="2">2.7.7.7</ecNumber>
    </recommendedName>
</protein>